<sequence>MRKNLIPRFDYGVAWTSKLQPQHAIWNELQFDLELKRHPNAIAVLFRLLFELSVDNYIDQHRLATVHPNDKLGSRIIKAAEDLRTRGKITEKNLGEIRKLQHQDM</sequence>
<name>A0A839U7I6_9HYPH</name>
<dbReference type="Proteomes" id="UP000554520">
    <property type="component" value="Unassembled WGS sequence"/>
</dbReference>
<keyword evidence="2" id="KW-1185">Reference proteome</keyword>
<protein>
    <submittedName>
        <fullName evidence="1">Uncharacterized protein</fullName>
    </submittedName>
</protein>
<dbReference type="EMBL" id="JACHXN010000009">
    <property type="protein sequence ID" value="MBB3146708.1"/>
    <property type="molecule type" value="Genomic_DNA"/>
</dbReference>
<dbReference type="AlphaFoldDB" id="A0A839U7I6"/>
<gene>
    <name evidence="1" type="ORF">FHS21_003124</name>
</gene>
<comment type="caution">
    <text evidence="1">The sequence shown here is derived from an EMBL/GenBank/DDBJ whole genome shotgun (WGS) entry which is preliminary data.</text>
</comment>
<dbReference type="RefSeq" id="WP_183662491.1">
    <property type="nucleotide sequence ID" value="NZ_JACHXN010000009.1"/>
</dbReference>
<accession>A0A839U7I6</accession>
<organism evidence="1 2">
    <name type="scientific">Phyllobacterium trifolii</name>
    <dbReference type="NCBI Taxonomy" id="300193"/>
    <lineage>
        <taxon>Bacteria</taxon>
        <taxon>Pseudomonadati</taxon>
        <taxon>Pseudomonadota</taxon>
        <taxon>Alphaproteobacteria</taxon>
        <taxon>Hyphomicrobiales</taxon>
        <taxon>Phyllobacteriaceae</taxon>
        <taxon>Phyllobacterium</taxon>
    </lineage>
</organism>
<evidence type="ECO:0000313" key="2">
    <source>
        <dbReference type="Proteomes" id="UP000554520"/>
    </source>
</evidence>
<proteinExistence type="predicted"/>
<reference evidence="1 2" key="1">
    <citation type="submission" date="2020-08" db="EMBL/GenBank/DDBJ databases">
        <title>Genomic Encyclopedia of Type Strains, Phase III (KMG-III): the genomes of soil and plant-associated and newly described type strains.</title>
        <authorList>
            <person name="Whitman W."/>
        </authorList>
    </citation>
    <scope>NUCLEOTIDE SEQUENCE [LARGE SCALE GENOMIC DNA]</scope>
    <source>
        <strain evidence="1 2">CECT 7015</strain>
    </source>
</reference>
<evidence type="ECO:0000313" key="1">
    <source>
        <dbReference type="EMBL" id="MBB3146708.1"/>
    </source>
</evidence>